<comment type="caution">
    <text evidence="1">The sequence shown here is derived from an EMBL/GenBank/DDBJ whole genome shotgun (WGS) entry which is preliminary data.</text>
</comment>
<evidence type="ECO:0000313" key="2">
    <source>
        <dbReference type="Proteomes" id="UP000324222"/>
    </source>
</evidence>
<keyword evidence="2" id="KW-1185">Reference proteome</keyword>
<dbReference type="EMBL" id="VSRR010000462">
    <property type="protein sequence ID" value="MPC15896.1"/>
    <property type="molecule type" value="Genomic_DNA"/>
</dbReference>
<accession>A0A5B7D504</accession>
<sequence length="55" mass="6482">MFHHNDRREEIFSTAIITYWKGFQHCQCQPILTQPNLSLPFLSNVKQRNKTCSSS</sequence>
<proteinExistence type="predicted"/>
<dbReference type="AlphaFoldDB" id="A0A5B7D504"/>
<gene>
    <name evidence="1" type="ORF">E2C01_008699</name>
</gene>
<reference evidence="1 2" key="1">
    <citation type="submission" date="2019-05" db="EMBL/GenBank/DDBJ databases">
        <title>Another draft genome of Portunus trituberculatus and its Hox gene families provides insights of decapod evolution.</title>
        <authorList>
            <person name="Jeong J.-H."/>
            <person name="Song I."/>
            <person name="Kim S."/>
            <person name="Choi T."/>
            <person name="Kim D."/>
            <person name="Ryu S."/>
            <person name="Kim W."/>
        </authorList>
    </citation>
    <scope>NUCLEOTIDE SEQUENCE [LARGE SCALE GENOMIC DNA]</scope>
    <source>
        <tissue evidence="1">Muscle</tissue>
    </source>
</reference>
<organism evidence="1 2">
    <name type="scientific">Portunus trituberculatus</name>
    <name type="common">Swimming crab</name>
    <name type="synonym">Neptunus trituberculatus</name>
    <dbReference type="NCBI Taxonomy" id="210409"/>
    <lineage>
        <taxon>Eukaryota</taxon>
        <taxon>Metazoa</taxon>
        <taxon>Ecdysozoa</taxon>
        <taxon>Arthropoda</taxon>
        <taxon>Crustacea</taxon>
        <taxon>Multicrustacea</taxon>
        <taxon>Malacostraca</taxon>
        <taxon>Eumalacostraca</taxon>
        <taxon>Eucarida</taxon>
        <taxon>Decapoda</taxon>
        <taxon>Pleocyemata</taxon>
        <taxon>Brachyura</taxon>
        <taxon>Eubrachyura</taxon>
        <taxon>Portunoidea</taxon>
        <taxon>Portunidae</taxon>
        <taxon>Portuninae</taxon>
        <taxon>Portunus</taxon>
    </lineage>
</organism>
<evidence type="ECO:0000313" key="1">
    <source>
        <dbReference type="EMBL" id="MPC15896.1"/>
    </source>
</evidence>
<protein>
    <submittedName>
        <fullName evidence="1">Uncharacterized protein</fullName>
    </submittedName>
</protein>
<dbReference type="Proteomes" id="UP000324222">
    <property type="component" value="Unassembled WGS sequence"/>
</dbReference>
<name>A0A5B7D504_PORTR</name>